<evidence type="ECO:0000313" key="2">
    <source>
        <dbReference type="EMBL" id="KOO26489.1"/>
    </source>
</evidence>
<accession>A0A0M0JIU8</accession>
<gene>
    <name evidence="2" type="ORF">Ctob_008764</name>
</gene>
<feature type="region of interest" description="Disordered" evidence="1">
    <location>
        <begin position="1"/>
        <end position="41"/>
    </location>
</feature>
<proteinExistence type="predicted"/>
<dbReference type="Proteomes" id="UP000037460">
    <property type="component" value="Unassembled WGS sequence"/>
</dbReference>
<organism evidence="2 3">
    <name type="scientific">Chrysochromulina tobinii</name>
    <dbReference type="NCBI Taxonomy" id="1460289"/>
    <lineage>
        <taxon>Eukaryota</taxon>
        <taxon>Haptista</taxon>
        <taxon>Haptophyta</taxon>
        <taxon>Prymnesiophyceae</taxon>
        <taxon>Prymnesiales</taxon>
        <taxon>Chrysochromulinaceae</taxon>
        <taxon>Chrysochromulina</taxon>
    </lineage>
</organism>
<dbReference type="InterPro" id="IPR014710">
    <property type="entry name" value="RmlC-like_jellyroll"/>
</dbReference>
<sequence>MPKGAKSKSPSKKKKKKPKSVSENGSPGSPGEEESDEDQDAAEVAAGAALLMEALALKKPLNQRVRLDLTKLTIAHPFIVFTPAVGVSEELKAKAAKWETWVSKADEPTFSFTYDAEERILVTKGKATVTPTEEPVGSTVYGALCQDGIVVAPQTISAGDSVIFMEGLACRWDILEPLEYKWVYTEAIITCGWSHVWCESEKELSTTRGRELLSQRVMAAR</sequence>
<reference evidence="3" key="1">
    <citation type="journal article" date="2015" name="PLoS Genet.">
        <title>Genome Sequence and Transcriptome Analyses of Chrysochromulina tobin: Metabolic Tools for Enhanced Algal Fitness in the Prominent Order Prymnesiales (Haptophyceae).</title>
        <authorList>
            <person name="Hovde B.T."/>
            <person name="Deodato C.R."/>
            <person name="Hunsperger H.M."/>
            <person name="Ryken S.A."/>
            <person name="Yost W."/>
            <person name="Jha R.K."/>
            <person name="Patterson J."/>
            <person name="Monnat R.J. Jr."/>
            <person name="Barlow S.B."/>
            <person name="Starkenburg S.R."/>
            <person name="Cattolico R.A."/>
        </authorList>
    </citation>
    <scope>NUCLEOTIDE SEQUENCE</scope>
    <source>
        <strain evidence="3">CCMP291</strain>
    </source>
</reference>
<dbReference type="AlphaFoldDB" id="A0A0M0JIU8"/>
<evidence type="ECO:0000313" key="3">
    <source>
        <dbReference type="Proteomes" id="UP000037460"/>
    </source>
</evidence>
<feature type="compositionally biased region" description="Basic residues" evidence="1">
    <location>
        <begin position="1"/>
        <end position="19"/>
    </location>
</feature>
<dbReference type="Gene3D" id="2.60.120.10">
    <property type="entry name" value="Jelly Rolls"/>
    <property type="match status" value="1"/>
</dbReference>
<evidence type="ECO:0000256" key="1">
    <source>
        <dbReference type="SAM" id="MobiDB-lite"/>
    </source>
</evidence>
<keyword evidence="3" id="KW-1185">Reference proteome</keyword>
<protein>
    <submittedName>
        <fullName evidence="2">Uncharacterized protein</fullName>
    </submittedName>
</protein>
<name>A0A0M0JIU8_9EUKA</name>
<dbReference type="EMBL" id="JWZX01002843">
    <property type="protein sequence ID" value="KOO26489.1"/>
    <property type="molecule type" value="Genomic_DNA"/>
</dbReference>
<feature type="compositionally biased region" description="Acidic residues" evidence="1">
    <location>
        <begin position="31"/>
        <end position="41"/>
    </location>
</feature>
<comment type="caution">
    <text evidence="2">The sequence shown here is derived from an EMBL/GenBank/DDBJ whole genome shotgun (WGS) entry which is preliminary data.</text>
</comment>
<feature type="compositionally biased region" description="Low complexity" evidence="1">
    <location>
        <begin position="21"/>
        <end position="30"/>
    </location>
</feature>